<evidence type="ECO:0000256" key="11">
    <source>
        <dbReference type="ARBA" id="ARBA00022777"/>
    </source>
</evidence>
<dbReference type="Gene3D" id="3.40.50.10330">
    <property type="entry name" value="Probable inorganic polyphosphate/atp-NAD kinase, domain 1"/>
    <property type="match status" value="1"/>
</dbReference>
<dbReference type="SMART" id="SM00046">
    <property type="entry name" value="DAGKc"/>
    <property type="match status" value="1"/>
</dbReference>
<dbReference type="InterPro" id="IPR050187">
    <property type="entry name" value="Lipid_Phosphate_FormReg"/>
</dbReference>
<evidence type="ECO:0000259" key="19">
    <source>
        <dbReference type="PROSITE" id="PS50146"/>
    </source>
</evidence>
<evidence type="ECO:0000256" key="3">
    <source>
        <dbReference type="ARBA" id="ARBA00005983"/>
    </source>
</evidence>
<evidence type="ECO:0000256" key="6">
    <source>
        <dbReference type="ARBA" id="ARBA00017575"/>
    </source>
</evidence>
<dbReference type="NCBIfam" id="NF009874">
    <property type="entry name" value="PRK13337.1"/>
    <property type="match status" value="1"/>
</dbReference>
<evidence type="ECO:0000256" key="4">
    <source>
        <dbReference type="ARBA" id="ARBA00011738"/>
    </source>
</evidence>
<organism evidence="20 21">
    <name type="scientific">Staphylococcus lugdunensis</name>
    <dbReference type="NCBI Taxonomy" id="28035"/>
    <lineage>
        <taxon>Bacteria</taxon>
        <taxon>Bacillati</taxon>
        <taxon>Bacillota</taxon>
        <taxon>Bacilli</taxon>
        <taxon>Bacillales</taxon>
        <taxon>Staphylococcaceae</taxon>
        <taxon>Staphylococcus</taxon>
    </lineage>
</organism>
<comment type="cofactor">
    <cofactor evidence="2">
        <name>Mg(2+)</name>
        <dbReference type="ChEBI" id="CHEBI:18420"/>
    </cofactor>
</comment>
<evidence type="ECO:0000256" key="12">
    <source>
        <dbReference type="ARBA" id="ARBA00022840"/>
    </source>
</evidence>
<keyword evidence="10" id="KW-0547">Nucleotide-binding</keyword>
<dbReference type="InterPro" id="IPR045540">
    <property type="entry name" value="YegS/DAGK_C"/>
</dbReference>
<comment type="function">
    <text evidence="17">Catalyzes the phosphorylation of diacylglycerol (DAG) into phosphatidic acid. Is a key enzyme involved in the production of lipoteichoic acid by reintroducing DAG formed from the breakdown of membrane phospholipids into the phosphatidylglycerol biosynthetic pathway.</text>
</comment>
<dbReference type="GO" id="GO:0046872">
    <property type="term" value="F:metal ion binding"/>
    <property type="evidence" value="ECO:0007669"/>
    <property type="project" value="UniProtKB-KW"/>
</dbReference>
<dbReference type="Proteomes" id="UP000293637">
    <property type="component" value="Unassembled WGS sequence"/>
</dbReference>
<dbReference type="EMBL" id="SCHB01000007">
    <property type="protein sequence ID" value="TBW71576.1"/>
    <property type="molecule type" value="Genomic_DNA"/>
</dbReference>
<dbReference type="PANTHER" id="PTHR12358:SF106">
    <property type="entry name" value="LIPID KINASE YEGS"/>
    <property type="match status" value="1"/>
</dbReference>
<evidence type="ECO:0000256" key="14">
    <source>
        <dbReference type="ARBA" id="ARBA00023098"/>
    </source>
</evidence>
<evidence type="ECO:0000313" key="21">
    <source>
        <dbReference type="Proteomes" id="UP000293637"/>
    </source>
</evidence>
<evidence type="ECO:0000256" key="7">
    <source>
        <dbReference type="ARBA" id="ARBA00022516"/>
    </source>
</evidence>
<dbReference type="RefSeq" id="WP_002492714.1">
    <property type="nucleotide sequence ID" value="NZ_AP021848.1"/>
</dbReference>
<keyword evidence="7" id="KW-0444">Lipid biosynthesis</keyword>
<evidence type="ECO:0000256" key="9">
    <source>
        <dbReference type="ARBA" id="ARBA00022723"/>
    </source>
</evidence>
<evidence type="ECO:0000256" key="17">
    <source>
        <dbReference type="ARBA" id="ARBA00043847"/>
    </source>
</evidence>
<dbReference type="PROSITE" id="PS50146">
    <property type="entry name" value="DAGK"/>
    <property type="match status" value="1"/>
</dbReference>
<evidence type="ECO:0000256" key="16">
    <source>
        <dbReference type="ARBA" id="ARBA00023264"/>
    </source>
</evidence>
<protein>
    <recommendedName>
        <fullName evidence="6">Diacylglycerol kinase</fullName>
        <ecNumber evidence="5">2.7.1.107</ecNumber>
    </recommendedName>
</protein>
<feature type="region of interest" description="Disordered" evidence="18">
    <location>
        <begin position="308"/>
        <end position="332"/>
    </location>
</feature>
<dbReference type="EC" id="2.7.1.107" evidence="5"/>
<gene>
    <name evidence="20" type="ORF">EQ812_10230</name>
</gene>
<dbReference type="Gene3D" id="2.60.200.40">
    <property type="match status" value="1"/>
</dbReference>
<reference evidence="20 21" key="1">
    <citation type="journal article" date="2019" name="Sci. Transl. Med.">
        <title>Quorum sensing between bacterial species on the skin protects against epidermal injury in atopic dermatitis.</title>
        <authorList>
            <person name="Williams M.R."/>
        </authorList>
    </citation>
    <scope>NUCLEOTIDE SEQUENCE [LARGE SCALE GENOMIC DNA]</scope>
    <source>
        <strain evidence="20 21">E7</strain>
    </source>
</reference>
<accession>A0A4Q9W9N1</accession>
<dbReference type="GO" id="GO:0004143">
    <property type="term" value="F:ATP-dependent diacylglycerol kinase activity"/>
    <property type="evidence" value="ECO:0007669"/>
    <property type="project" value="UniProtKB-EC"/>
</dbReference>
<evidence type="ECO:0000256" key="2">
    <source>
        <dbReference type="ARBA" id="ARBA00001946"/>
    </source>
</evidence>
<dbReference type="InterPro" id="IPR017438">
    <property type="entry name" value="ATP-NAD_kinase_N"/>
</dbReference>
<dbReference type="PANTHER" id="PTHR12358">
    <property type="entry name" value="SPHINGOSINE KINASE"/>
    <property type="match status" value="1"/>
</dbReference>
<evidence type="ECO:0000256" key="18">
    <source>
        <dbReference type="SAM" id="MobiDB-lite"/>
    </source>
</evidence>
<dbReference type="NCBIfam" id="NF009603">
    <property type="entry name" value="PRK13055.1"/>
    <property type="match status" value="1"/>
</dbReference>
<dbReference type="InterPro" id="IPR005218">
    <property type="entry name" value="Diacylglycerol/lipid_kinase"/>
</dbReference>
<evidence type="ECO:0000256" key="8">
    <source>
        <dbReference type="ARBA" id="ARBA00022679"/>
    </source>
</evidence>
<comment type="subunit">
    <text evidence="4">Homodimer.</text>
</comment>
<keyword evidence="11 20" id="KW-0418">Kinase</keyword>
<dbReference type="GeneID" id="58091735"/>
<feature type="compositionally biased region" description="Polar residues" evidence="18">
    <location>
        <begin position="308"/>
        <end position="326"/>
    </location>
</feature>
<dbReference type="SUPFAM" id="SSF111331">
    <property type="entry name" value="NAD kinase/diacylglycerol kinase-like"/>
    <property type="match status" value="1"/>
</dbReference>
<evidence type="ECO:0000256" key="13">
    <source>
        <dbReference type="ARBA" id="ARBA00022842"/>
    </source>
</evidence>
<dbReference type="GO" id="GO:0005524">
    <property type="term" value="F:ATP binding"/>
    <property type="evidence" value="ECO:0007669"/>
    <property type="project" value="UniProtKB-KW"/>
</dbReference>
<dbReference type="FunFam" id="2.60.200.40:FF:000015">
    <property type="entry name" value="Diacylglycerol kinase"/>
    <property type="match status" value="1"/>
</dbReference>
<keyword evidence="14" id="KW-0443">Lipid metabolism</keyword>
<keyword evidence="15" id="KW-0594">Phospholipid biosynthesis</keyword>
<dbReference type="Pfam" id="PF19279">
    <property type="entry name" value="YegS_C"/>
    <property type="match status" value="1"/>
</dbReference>
<comment type="catalytic activity">
    <reaction evidence="1">
        <text>a 1,2-diacyl-sn-glycerol + ATP = a 1,2-diacyl-sn-glycero-3-phosphate + ADP + H(+)</text>
        <dbReference type="Rhea" id="RHEA:10272"/>
        <dbReference type="ChEBI" id="CHEBI:15378"/>
        <dbReference type="ChEBI" id="CHEBI:17815"/>
        <dbReference type="ChEBI" id="CHEBI:30616"/>
        <dbReference type="ChEBI" id="CHEBI:58608"/>
        <dbReference type="ChEBI" id="CHEBI:456216"/>
        <dbReference type="EC" id="2.7.1.107"/>
    </reaction>
</comment>
<dbReference type="InterPro" id="IPR016064">
    <property type="entry name" value="NAD/diacylglycerol_kinase_sf"/>
</dbReference>
<name>A0A4Q9W9N1_STALU</name>
<sequence>MRKRARIIYNPTSGKELFKRTLPDVLIKLERAGYETSAYATERVGDATLEAERALACNYDMIIAAGGDGTLNEVVNGIAEQPNRPKLGIIPMGTVNDFGRALHLPNDIMGALDVIINGHTTKVDIGKMNNRYFINLAAGGKITQVSYETPSKLKSIVGPFAYYIKGFEMLPQMNAVDIRIEYDDEVFQGETLLFLLGLTNSMAGFEKLVPDAKLDDGYFTLIIVEKANLAELGHIMTLASRGEHTKHPKVIYKKAKSVNISSFTEMQLNVDGEYGGKLPANFLNLKRHIEVFTPKDIHNEELTADQQVKSSINDNQATTSETFNDNENNKVE</sequence>
<evidence type="ECO:0000256" key="15">
    <source>
        <dbReference type="ARBA" id="ARBA00023209"/>
    </source>
</evidence>
<keyword evidence="9" id="KW-0479">Metal-binding</keyword>
<dbReference type="FunFam" id="3.40.50.10330:FF:000008">
    <property type="entry name" value="Probable lipid kinase YegS"/>
    <property type="match status" value="1"/>
</dbReference>
<keyword evidence="16" id="KW-1208">Phospholipid metabolism</keyword>
<comment type="caution">
    <text evidence="20">The sequence shown here is derived from an EMBL/GenBank/DDBJ whole genome shotgun (WGS) entry which is preliminary data.</text>
</comment>
<proteinExistence type="inferred from homology"/>
<dbReference type="NCBIfam" id="TIGR00147">
    <property type="entry name" value="YegS/Rv2252/BmrU family lipid kinase"/>
    <property type="match status" value="1"/>
</dbReference>
<evidence type="ECO:0000313" key="20">
    <source>
        <dbReference type="EMBL" id="TBW71576.1"/>
    </source>
</evidence>
<dbReference type="Pfam" id="PF00781">
    <property type="entry name" value="DAGK_cat"/>
    <property type="match status" value="1"/>
</dbReference>
<keyword evidence="12" id="KW-0067">ATP-binding</keyword>
<dbReference type="GO" id="GO:0005886">
    <property type="term" value="C:plasma membrane"/>
    <property type="evidence" value="ECO:0007669"/>
    <property type="project" value="TreeGrafter"/>
</dbReference>
<keyword evidence="8" id="KW-0808">Transferase</keyword>
<dbReference type="AlphaFoldDB" id="A0A4Q9W9N1"/>
<comment type="similarity">
    <text evidence="3">Belongs to the diacylglycerol/lipid kinase family.</text>
</comment>
<evidence type="ECO:0000256" key="5">
    <source>
        <dbReference type="ARBA" id="ARBA00012133"/>
    </source>
</evidence>
<dbReference type="InterPro" id="IPR001206">
    <property type="entry name" value="Diacylglycerol_kinase_cat_dom"/>
</dbReference>
<keyword evidence="13" id="KW-0460">Magnesium</keyword>
<evidence type="ECO:0000256" key="1">
    <source>
        <dbReference type="ARBA" id="ARBA00001383"/>
    </source>
</evidence>
<feature type="domain" description="DAGKc" evidence="19">
    <location>
        <begin position="1"/>
        <end position="132"/>
    </location>
</feature>
<evidence type="ECO:0000256" key="10">
    <source>
        <dbReference type="ARBA" id="ARBA00022741"/>
    </source>
</evidence>
<dbReference type="GO" id="GO:0008654">
    <property type="term" value="P:phospholipid biosynthetic process"/>
    <property type="evidence" value="ECO:0007669"/>
    <property type="project" value="UniProtKB-KW"/>
</dbReference>